<feature type="compositionally biased region" description="Low complexity" evidence="1">
    <location>
        <begin position="40"/>
        <end position="49"/>
    </location>
</feature>
<feature type="compositionally biased region" description="Low complexity" evidence="1">
    <location>
        <begin position="234"/>
        <end position="254"/>
    </location>
</feature>
<feature type="region of interest" description="Disordered" evidence="1">
    <location>
        <begin position="808"/>
        <end position="909"/>
    </location>
</feature>
<feature type="compositionally biased region" description="Polar residues" evidence="1">
    <location>
        <begin position="459"/>
        <end position="470"/>
    </location>
</feature>
<feature type="compositionally biased region" description="Polar residues" evidence="1">
    <location>
        <begin position="635"/>
        <end position="651"/>
    </location>
</feature>
<feature type="region of interest" description="Disordered" evidence="1">
    <location>
        <begin position="1"/>
        <end position="83"/>
    </location>
</feature>
<feature type="region of interest" description="Disordered" evidence="1">
    <location>
        <begin position="752"/>
        <end position="791"/>
    </location>
</feature>
<comment type="caution">
    <text evidence="3">The sequence shown here is derived from an EMBL/GenBank/DDBJ whole genome shotgun (WGS) entry which is preliminary data.</text>
</comment>
<feature type="compositionally biased region" description="Low complexity" evidence="1">
    <location>
        <begin position="955"/>
        <end position="970"/>
    </location>
</feature>
<evidence type="ECO:0000256" key="2">
    <source>
        <dbReference type="SAM" id="Phobius"/>
    </source>
</evidence>
<name>A0A9N8E8G0_9STRA</name>
<organism evidence="3 4">
    <name type="scientific">Seminavis robusta</name>
    <dbReference type="NCBI Taxonomy" id="568900"/>
    <lineage>
        <taxon>Eukaryota</taxon>
        <taxon>Sar</taxon>
        <taxon>Stramenopiles</taxon>
        <taxon>Ochrophyta</taxon>
        <taxon>Bacillariophyta</taxon>
        <taxon>Bacillariophyceae</taxon>
        <taxon>Bacillariophycidae</taxon>
        <taxon>Naviculales</taxon>
        <taxon>Naviculaceae</taxon>
        <taxon>Seminavis</taxon>
    </lineage>
</organism>
<evidence type="ECO:0000313" key="4">
    <source>
        <dbReference type="Proteomes" id="UP001153069"/>
    </source>
</evidence>
<feature type="compositionally biased region" description="Low complexity" evidence="1">
    <location>
        <begin position="354"/>
        <end position="384"/>
    </location>
</feature>
<reference evidence="3" key="1">
    <citation type="submission" date="2020-06" db="EMBL/GenBank/DDBJ databases">
        <authorList>
            <consortium name="Plant Systems Biology data submission"/>
        </authorList>
    </citation>
    <scope>NUCLEOTIDE SEQUENCE</scope>
    <source>
        <strain evidence="3">D6</strain>
    </source>
</reference>
<feature type="region of interest" description="Disordered" evidence="1">
    <location>
        <begin position="613"/>
        <end position="697"/>
    </location>
</feature>
<protein>
    <submittedName>
        <fullName evidence="3">Uncharacterized protein</fullName>
    </submittedName>
</protein>
<feature type="compositionally biased region" description="Polar residues" evidence="1">
    <location>
        <begin position="539"/>
        <end position="559"/>
    </location>
</feature>
<evidence type="ECO:0000256" key="1">
    <source>
        <dbReference type="SAM" id="MobiDB-lite"/>
    </source>
</evidence>
<feature type="compositionally biased region" description="Polar residues" evidence="1">
    <location>
        <begin position="567"/>
        <end position="576"/>
    </location>
</feature>
<feature type="compositionally biased region" description="Low complexity" evidence="1">
    <location>
        <begin position="287"/>
        <end position="314"/>
    </location>
</feature>
<proteinExistence type="predicted"/>
<feature type="region of interest" description="Disordered" evidence="1">
    <location>
        <begin position="350"/>
        <end position="398"/>
    </location>
</feature>
<feature type="compositionally biased region" description="Polar residues" evidence="1">
    <location>
        <begin position="1081"/>
        <end position="1093"/>
    </location>
</feature>
<feature type="compositionally biased region" description="Polar residues" evidence="1">
    <location>
        <begin position="65"/>
        <end position="82"/>
    </location>
</feature>
<evidence type="ECO:0000313" key="3">
    <source>
        <dbReference type="EMBL" id="CAB9513724.1"/>
    </source>
</evidence>
<feature type="compositionally biased region" description="Low complexity" evidence="1">
    <location>
        <begin position="1051"/>
        <end position="1068"/>
    </location>
</feature>
<feature type="compositionally biased region" description="Basic residues" evidence="1">
    <location>
        <begin position="971"/>
        <end position="980"/>
    </location>
</feature>
<feature type="compositionally biased region" description="Polar residues" evidence="1">
    <location>
        <begin position="935"/>
        <end position="945"/>
    </location>
</feature>
<feature type="transmembrane region" description="Helical" evidence="2">
    <location>
        <begin position="1384"/>
        <end position="1408"/>
    </location>
</feature>
<keyword evidence="2" id="KW-1133">Transmembrane helix</keyword>
<keyword evidence="2" id="KW-0812">Transmembrane</keyword>
<feature type="compositionally biased region" description="Basic and acidic residues" evidence="1">
    <location>
        <begin position="1040"/>
        <end position="1050"/>
    </location>
</feature>
<sequence>MEESAPSSLGRMANDENDALPRKTVPQHLHNATHTHHSPDPTATSSSHTSSEKSLGRPARMSVKARTTGTIYHYPSSDQPSSVLDRAKLEEFHSSVMMLQQEEDVEARPSTIAEDAPPSSEEGGPRRQSSFTNFVHAAKKYWKSNLAGETSYVRKDSIKAHQAISIYPTLPKTERSLADRPSTNTTALQKFQQSHDQKMKAWKQISSSTNSATTTSQEQRRQRMMNESTGNINSSSRYYPSTTTSASMHHSTNSAGGGRKRTSIFSSSLRQQPQDRSRRPSTYVPKSSNNASFRSTSSSFRRSSNNARLQQHQQQPPPALIFPPRQQSELMDDDSEVGIFELFAQRRATKLVEPPTQTQKQQQTPIQKQKPHQQSEAQQLQLSETWHDESEQSISMENSSHRPLMVDNSMQQSSLTQYSTTSLQQQIQQQSNHLPNLLGMEHSTSSQLLLPPKPVVQSHPETSVAHQTDMSPRGGSMEEKVSATQHNNTDFSRRGGGRQESMITLPTRNDNNHNQQPDNVRGFSRGGEMEETVMAMPTPKSQQQIPESKPQTDFSARGSNHNDKITSTKQDVASAQSDDEKQQPSQKHAATREDIVRIMEQTSWERDIGAAEYQAQQAKEDTTTTTSTTTAAKRGNSNHSSTSSMPYPSQQCKEEVRADSSIQSEHAARQRQFVKSQTSESKQQELTERVSTAMGRASGASLISLEDLEDTNHDGAPRQRSLPICTVPTQAAPRQVAWTRSPSQTTVWTRTTPRRYRSAASEKEIRSTTSDDDVKPGAYQQAPGKASERNRAIRNSVISAHSMSAQMSFQRGDMKASARSSIDSQNRDDIIGYDSGHASDSGQRGDGHKKRASLSSIISIEDEKEQQEASATDFYEPMPNYAEETKLSTTTAGRAPGANEVAAREKENDYDRKMAACIACSHDTDISTDEESEQRSFLGSSTPGQRLSRDAENYSGSSGNRSASRSPPRTGSRRGGRRPVRNVIQRFSVRSQMSNLTTEDDIYHGAPRTRDTDDEEEKEEIQAPETAAPDDLPLLLSMDQDYKQPSDSRSRSNSYYNGSNNTSPTNSPRRARSHDRVTNAGLRSNSASPTNQRHPWGSNRPPANNASLMVPNRAQNLPISQRRFSGYSNLATSNDSAKICGTRASLKSVSEKSMEDSSDLSLTDLRQRVSNWTTSTGSTTASEAAKLSATRIARNMSLYMKAGALPVAARVVNCDDEEFEAKLREKLEFELRQELEIEMEDFRRQIALQMVGAAQPVTADVIAVQKRMSLIDDSHRMSMVDDSLTNNDLEDASEDMGDLRFAQIMELERREAAAVRSDMNRELGRMYVQMKSQQNMQDLSNVDEHGEQRESFYDEEAAVIERLTSAAGGDVHDDKATDLPSWKVLWMAVSSALIVGLLLGVVVAVAIYESS</sequence>
<feature type="region of interest" description="Disordered" evidence="1">
    <location>
        <begin position="537"/>
        <end position="593"/>
    </location>
</feature>
<feature type="compositionally biased region" description="Polar residues" evidence="1">
    <location>
        <begin position="501"/>
        <end position="518"/>
    </location>
</feature>
<feature type="region of interest" description="Disordered" evidence="1">
    <location>
        <begin position="925"/>
        <end position="1108"/>
    </location>
</feature>
<keyword evidence="4" id="KW-1185">Reference proteome</keyword>
<feature type="compositionally biased region" description="Polar residues" evidence="1">
    <location>
        <begin position="988"/>
        <end position="997"/>
    </location>
</feature>
<accession>A0A9N8E8G0</accession>
<feature type="compositionally biased region" description="Low complexity" evidence="1">
    <location>
        <begin position="206"/>
        <end position="216"/>
    </location>
</feature>
<feature type="region of interest" description="Disordered" evidence="1">
    <location>
        <begin position="96"/>
        <end position="131"/>
    </location>
</feature>
<feature type="region of interest" description="Disordered" evidence="1">
    <location>
        <begin position="168"/>
        <end position="324"/>
    </location>
</feature>
<dbReference type="Proteomes" id="UP001153069">
    <property type="component" value="Unassembled WGS sequence"/>
</dbReference>
<keyword evidence="2" id="KW-0472">Membrane</keyword>
<feature type="region of interest" description="Disordered" evidence="1">
    <location>
        <begin position="450"/>
        <end position="524"/>
    </location>
</feature>
<gene>
    <name evidence="3" type="ORF">SEMRO_608_G174880.1</name>
</gene>
<dbReference type="EMBL" id="CAICTM010000607">
    <property type="protein sequence ID" value="CAB9513724.1"/>
    <property type="molecule type" value="Genomic_DNA"/>
</dbReference>
<feature type="compositionally biased region" description="Polar residues" evidence="1">
    <location>
        <begin position="181"/>
        <end position="192"/>
    </location>
</feature>